<accession>A0ABW8KZ53</accession>
<gene>
    <name evidence="2" type="ORF">ACI2JU_14435</name>
</gene>
<keyword evidence="3" id="KW-1185">Reference proteome</keyword>
<feature type="transmembrane region" description="Helical" evidence="1">
    <location>
        <begin position="6"/>
        <end position="24"/>
    </location>
</feature>
<keyword evidence="1" id="KW-0472">Membrane</keyword>
<dbReference type="RefSeq" id="WP_145240420.1">
    <property type="nucleotide sequence ID" value="NZ_CAXYCB010000003.1"/>
</dbReference>
<name>A0ABW8KZ53_9GAMM</name>
<keyword evidence="1" id="KW-1133">Transmembrane helix</keyword>
<proteinExistence type="predicted"/>
<keyword evidence="1" id="KW-0812">Transmembrane</keyword>
<dbReference type="Proteomes" id="UP001620262">
    <property type="component" value="Unassembled WGS sequence"/>
</dbReference>
<evidence type="ECO:0000256" key="1">
    <source>
        <dbReference type="SAM" id="Phobius"/>
    </source>
</evidence>
<protein>
    <submittedName>
        <fullName evidence="2">Uncharacterized protein</fullName>
    </submittedName>
</protein>
<dbReference type="EMBL" id="JBJDOT010000020">
    <property type="protein sequence ID" value="MFK3865057.1"/>
    <property type="molecule type" value="Genomic_DNA"/>
</dbReference>
<reference evidence="2 3" key="1">
    <citation type="submission" date="2024-11" db="EMBL/GenBank/DDBJ databases">
        <title>The Natural Products Discovery Center: Release of the First 8490 Sequenced Strains for Exploring Actinobacteria Biosynthetic Diversity.</title>
        <authorList>
            <person name="Kalkreuter E."/>
            <person name="Kautsar S.A."/>
            <person name="Yang D."/>
            <person name="Bader C.D."/>
            <person name="Teijaro C.N."/>
            <person name="Fluegel L."/>
            <person name="Davis C.M."/>
            <person name="Simpson J.R."/>
            <person name="Lauterbach L."/>
            <person name="Steele A.D."/>
            <person name="Gui C."/>
            <person name="Meng S."/>
            <person name="Li G."/>
            <person name="Viehrig K."/>
            <person name="Ye F."/>
            <person name="Su P."/>
            <person name="Kiefer A.F."/>
            <person name="Nichols A."/>
            <person name="Cepeda A.J."/>
            <person name="Yan W."/>
            <person name="Fan B."/>
            <person name="Jiang Y."/>
            <person name="Adhikari A."/>
            <person name="Zheng C.-J."/>
            <person name="Schuster L."/>
            <person name="Cowan T.M."/>
            <person name="Smanski M.J."/>
            <person name="Chevrette M.G."/>
            <person name="De Carvalho L.P.S."/>
            <person name="Shen B."/>
        </authorList>
    </citation>
    <scope>NUCLEOTIDE SEQUENCE [LARGE SCALE GENOMIC DNA]</scope>
    <source>
        <strain evidence="2 3">NPDC078403</strain>
    </source>
</reference>
<sequence>MNKKAIYIITGVACLGFLVINLTTERKREIAPIRAADDLTPVTPAPQINNASAPTAINPDMTAEAAIDSHTSLKNTDASQQLPPITTPSYLPVIAKNPISASQFQGDLTDHQAYLDFHKQQQTQLEQRFVIAAQQKITNLESLLEKGRQKGLPQRQLQVAIDKIAALKDMQAKLKSKDTN</sequence>
<evidence type="ECO:0000313" key="3">
    <source>
        <dbReference type="Proteomes" id="UP001620262"/>
    </source>
</evidence>
<comment type="caution">
    <text evidence="2">The sequence shown here is derived from an EMBL/GenBank/DDBJ whole genome shotgun (WGS) entry which is preliminary data.</text>
</comment>
<evidence type="ECO:0000313" key="2">
    <source>
        <dbReference type="EMBL" id="MFK3865057.1"/>
    </source>
</evidence>
<organism evidence="2 3">
    <name type="scientific">Pseudoalteromonas rhizosphaerae</name>
    <dbReference type="NCBI Taxonomy" id="2518973"/>
    <lineage>
        <taxon>Bacteria</taxon>
        <taxon>Pseudomonadati</taxon>
        <taxon>Pseudomonadota</taxon>
        <taxon>Gammaproteobacteria</taxon>
        <taxon>Alteromonadales</taxon>
        <taxon>Pseudoalteromonadaceae</taxon>
        <taxon>Pseudoalteromonas</taxon>
    </lineage>
</organism>